<keyword evidence="1 3" id="KW-0853">WD repeat</keyword>
<name>A0A139XDC5_9CYAN</name>
<dbReference type="STRING" id="128403.WA1_15255"/>
<evidence type="ECO:0000313" key="5">
    <source>
        <dbReference type="EMBL" id="KYC42697.1"/>
    </source>
</evidence>
<dbReference type="InterPro" id="IPR015943">
    <property type="entry name" value="WD40/YVTN_repeat-like_dom_sf"/>
</dbReference>
<evidence type="ECO:0000256" key="1">
    <source>
        <dbReference type="ARBA" id="ARBA00022574"/>
    </source>
</evidence>
<feature type="domain" description="Novel STAND NTPase 1" evidence="4">
    <location>
        <begin position="102"/>
        <end position="467"/>
    </location>
</feature>
<proteinExistence type="predicted"/>
<dbReference type="Pfam" id="PF20703">
    <property type="entry name" value="nSTAND1"/>
    <property type="match status" value="1"/>
</dbReference>
<gene>
    <name evidence="5" type="ORF">WA1_15255</name>
</gene>
<dbReference type="PRINTS" id="PR00320">
    <property type="entry name" value="GPROTEINBRPT"/>
</dbReference>
<evidence type="ECO:0000313" key="6">
    <source>
        <dbReference type="Proteomes" id="UP000076925"/>
    </source>
</evidence>
<dbReference type="Proteomes" id="UP000076925">
    <property type="component" value="Unassembled WGS sequence"/>
</dbReference>
<reference evidence="5 6" key="1">
    <citation type="journal article" date="2013" name="Genome Biol. Evol.">
        <title>Genomes of Stigonematalean cyanobacteria (subsection V) and the evolution of oxygenic photosynthesis from prokaryotes to plastids.</title>
        <authorList>
            <person name="Dagan T."/>
            <person name="Roettger M."/>
            <person name="Stucken K."/>
            <person name="Landan G."/>
            <person name="Koch R."/>
            <person name="Major P."/>
            <person name="Gould S.B."/>
            <person name="Goremykin V.V."/>
            <person name="Rippka R."/>
            <person name="Tandeau de Marsac N."/>
            <person name="Gugger M."/>
            <person name="Lockhart P.J."/>
            <person name="Allen J.F."/>
            <person name="Brune I."/>
            <person name="Maus I."/>
            <person name="Puhler A."/>
            <person name="Martin W.F."/>
        </authorList>
    </citation>
    <scope>NUCLEOTIDE SEQUENCE [LARGE SCALE GENOMIC DNA]</scope>
    <source>
        <strain evidence="5 6">PCC 7110</strain>
    </source>
</reference>
<dbReference type="PROSITE" id="PS50082">
    <property type="entry name" value="WD_REPEATS_2"/>
    <property type="match status" value="2"/>
</dbReference>
<dbReference type="AlphaFoldDB" id="A0A139XDC5"/>
<dbReference type="InterPro" id="IPR027417">
    <property type="entry name" value="P-loop_NTPase"/>
</dbReference>
<dbReference type="PANTHER" id="PTHR22847:SF637">
    <property type="entry name" value="WD REPEAT DOMAIN 5B"/>
    <property type="match status" value="1"/>
</dbReference>
<accession>A0A139XDC5</accession>
<dbReference type="InterPro" id="IPR049052">
    <property type="entry name" value="nSTAND1"/>
</dbReference>
<dbReference type="OrthoDB" id="500003at2"/>
<protein>
    <recommendedName>
        <fullName evidence="4">Novel STAND NTPase 1 domain-containing protein</fullName>
    </recommendedName>
</protein>
<dbReference type="InterPro" id="IPR036322">
    <property type="entry name" value="WD40_repeat_dom_sf"/>
</dbReference>
<evidence type="ECO:0000259" key="4">
    <source>
        <dbReference type="Pfam" id="PF20703"/>
    </source>
</evidence>
<keyword evidence="2" id="KW-0677">Repeat</keyword>
<dbReference type="PROSITE" id="PS50294">
    <property type="entry name" value="WD_REPEATS_REGION"/>
    <property type="match status" value="2"/>
</dbReference>
<organism evidence="5 6">
    <name type="scientific">Scytonema hofmannii PCC 7110</name>
    <dbReference type="NCBI Taxonomy" id="128403"/>
    <lineage>
        <taxon>Bacteria</taxon>
        <taxon>Bacillati</taxon>
        <taxon>Cyanobacteriota</taxon>
        <taxon>Cyanophyceae</taxon>
        <taxon>Nostocales</taxon>
        <taxon>Scytonemataceae</taxon>
        <taxon>Scytonema</taxon>
    </lineage>
</organism>
<evidence type="ECO:0000256" key="2">
    <source>
        <dbReference type="ARBA" id="ARBA00022737"/>
    </source>
</evidence>
<dbReference type="PANTHER" id="PTHR22847">
    <property type="entry name" value="WD40 REPEAT PROTEIN"/>
    <property type="match status" value="1"/>
</dbReference>
<sequence>MGLAQRLADLNLPYVIVWREPVPDKIAHKFLNFFLSSYAGGDSLFTAVLKARGKLLELTGKSLGEKPLPGVSWLPIICKNTLELPPSWSDLGGLSGKLPECPYQGLSAFGEEEADFFFGRETFVDALVAAVQSKSLVPVVGASGSGKSSVVFAGLVPRLRKVGNFEMISFRPGNNPLGNLAIALNHHCHSPVSLQEENTTPIQRRLDQMILEVDLRHDEKKLAQITNDIITHTQRRQDAYSTNASNSCEMGIPPVHLVLIADQFEELYTLTPQEERQPFLDALIYAINYAPRFTLVLTLRADFYGYALSYRPFSDALQKGIYNLGPMNQEELRCAVEKPAQKMKVELEEGLTDTLMRDLGDEPGRLPLLEFTLMQLWFKPRKWFLTHEAYQEIGGLEKALANYADTVLDKLSQGDKKRAEKIFIQLVRPGEGTEDTRRVATRPEVGEANWDLVQQLADARLLVTGCDETSENNEETVEIIASGSTDDTIKLWSREGKLLKTLDTNLSGTISISFSPDSKLFVTASFDNVIRLWSRDGQLLKTLSEHKAEVNSVSFSPDGKMLASGSNDKTIKLWHREGHQQPSACPWSIFHPQLAYPFTEDRSHTPGRFFTHNWHTP</sequence>
<dbReference type="RefSeq" id="WP_017742613.1">
    <property type="nucleotide sequence ID" value="NZ_KQ976354.1"/>
</dbReference>
<evidence type="ECO:0000256" key="3">
    <source>
        <dbReference type="PROSITE-ProRule" id="PRU00221"/>
    </source>
</evidence>
<dbReference type="EMBL" id="ANNX02000017">
    <property type="protein sequence ID" value="KYC42697.1"/>
    <property type="molecule type" value="Genomic_DNA"/>
</dbReference>
<feature type="repeat" description="WD" evidence="3">
    <location>
        <begin position="502"/>
        <end position="534"/>
    </location>
</feature>
<dbReference type="SUPFAM" id="SSF52540">
    <property type="entry name" value="P-loop containing nucleoside triphosphate hydrolases"/>
    <property type="match status" value="1"/>
</dbReference>
<keyword evidence="6" id="KW-1185">Reference proteome</keyword>
<feature type="repeat" description="WD" evidence="3">
    <location>
        <begin position="543"/>
        <end position="574"/>
    </location>
</feature>
<dbReference type="InterPro" id="IPR001680">
    <property type="entry name" value="WD40_rpt"/>
</dbReference>
<dbReference type="Pfam" id="PF00400">
    <property type="entry name" value="WD40"/>
    <property type="match status" value="2"/>
</dbReference>
<dbReference type="SMART" id="SM00320">
    <property type="entry name" value="WD40"/>
    <property type="match status" value="3"/>
</dbReference>
<dbReference type="Gene3D" id="2.130.10.10">
    <property type="entry name" value="YVTN repeat-like/Quinoprotein amine dehydrogenase"/>
    <property type="match status" value="1"/>
</dbReference>
<comment type="caution">
    <text evidence="5">The sequence shown here is derived from an EMBL/GenBank/DDBJ whole genome shotgun (WGS) entry which is preliminary data.</text>
</comment>
<dbReference type="SUPFAM" id="SSF50978">
    <property type="entry name" value="WD40 repeat-like"/>
    <property type="match status" value="1"/>
</dbReference>
<dbReference type="InterPro" id="IPR020472">
    <property type="entry name" value="WD40_PAC1"/>
</dbReference>